<evidence type="ECO:0000256" key="1">
    <source>
        <dbReference type="ARBA" id="ARBA00004141"/>
    </source>
</evidence>
<evidence type="ECO:0000256" key="10">
    <source>
        <dbReference type="ARBA" id="ARBA00068717"/>
    </source>
</evidence>
<reference evidence="14" key="1">
    <citation type="submission" date="2023-10" db="EMBL/GenBank/DDBJ databases">
        <authorList>
            <person name="Hackl T."/>
        </authorList>
    </citation>
    <scope>NUCLEOTIDE SEQUENCE</scope>
</reference>
<comment type="subcellular location">
    <subcellularLocation>
        <location evidence="1">Membrane</location>
        <topology evidence="1">Multi-pass membrane protein</topology>
    </subcellularLocation>
</comment>
<dbReference type="PRINTS" id="PR00081">
    <property type="entry name" value="GDHRDH"/>
</dbReference>
<keyword evidence="3" id="KW-0812">Transmembrane</keyword>
<evidence type="ECO:0000256" key="3">
    <source>
        <dbReference type="ARBA" id="ARBA00022692"/>
    </source>
</evidence>
<dbReference type="InterPro" id="IPR002347">
    <property type="entry name" value="SDR_fam"/>
</dbReference>
<evidence type="ECO:0000256" key="5">
    <source>
        <dbReference type="ARBA" id="ARBA00022989"/>
    </source>
</evidence>
<dbReference type="SUPFAM" id="SSF51735">
    <property type="entry name" value="NAD(P)-binding Rossmann-fold domains"/>
    <property type="match status" value="1"/>
</dbReference>
<evidence type="ECO:0000313" key="15">
    <source>
        <dbReference type="Proteomes" id="UP001295740"/>
    </source>
</evidence>
<dbReference type="PRINTS" id="PR00080">
    <property type="entry name" value="SDRFAMILY"/>
</dbReference>
<dbReference type="AlphaFoldDB" id="A0AAI8VBY9"/>
<evidence type="ECO:0000256" key="9">
    <source>
        <dbReference type="ARBA" id="ARBA00059620"/>
    </source>
</evidence>
<keyword evidence="4" id="KW-0521">NADP</keyword>
<comment type="similarity">
    <text evidence="2 12">Belongs to the short-chain dehydrogenases/reductases (SDR) family.</text>
</comment>
<dbReference type="Proteomes" id="UP001295740">
    <property type="component" value="Unassembled WGS sequence"/>
</dbReference>
<dbReference type="PANTHER" id="PTHR24322:SF736">
    <property type="entry name" value="RETINOL DEHYDROGENASE 10"/>
    <property type="match status" value="1"/>
</dbReference>
<accession>A0AAI8VBY9</accession>
<comment type="function">
    <text evidence="9">Catalyzes the reduction of all-trans-retinal to all-trans-retinol in the presence of NADPH.</text>
</comment>
<comment type="caution">
    <text evidence="14">The sequence shown here is derived from an EMBL/GenBank/DDBJ whole genome shotgun (WGS) entry which is preliminary data.</text>
</comment>
<dbReference type="InterPro" id="IPR020904">
    <property type="entry name" value="Sc_DH/Rdtase_CS"/>
</dbReference>
<dbReference type="PROSITE" id="PS00061">
    <property type="entry name" value="ADH_SHORT"/>
    <property type="match status" value="1"/>
</dbReference>
<evidence type="ECO:0000256" key="2">
    <source>
        <dbReference type="ARBA" id="ARBA00006484"/>
    </source>
</evidence>
<proteinExistence type="inferred from homology"/>
<dbReference type="Pfam" id="PF00106">
    <property type="entry name" value="adh_short"/>
    <property type="match status" value="1"/>
</dbReference>
<name>A0AAI8VBY9_9PEZI</name>
<feature type="region of interest" description="Disordered" evidence="13">
    <location>
        <begin position="359"/>
        <end position="378"/>
    </location>
</feature>
<dbReference type="Gene3D" id="3.40.50.720">
    <property type="entry name" value="NAD(P)-binding Rossmann-like Domain"/>
    <property type="match status" value="1"/>
</dbReference>
<evidence type="ECO:0000256" key="13">
    <source>
        <dbReference type="SAM" id="MobiDB-lite"/>
    </source>
</evidence>
<evidence type="ECO:0000313" key="14">
    <source>
        <dbReference type="EMBL" id="CAJ2501747.1"/>
    </source>
</evidence>
<evidence type="ECO:0000256" key="4">
    <source>
        <dbReference type="ARBA" id="ARBA00022857"/>
    </source>
</evidence>
<keyword evidence="6" id="KW-0560">Oxidoreductase</keyword>
<keyword evidence="15" id="KW-1185">Reference proteome</keyword>
<keyword evidence="5" id="KW-1133">Transmembrane helix</keyword>
<dbReference type="FunFam" id="3.40.50.720:FF:000131">
    <property type="entry name" value="Short-chain dehydrogenase/reductase 3"/>
    <property type="match status" value="1"/>
</dbReference>
<evidence type="ECO:0000256" key="11">
    <source>
        <dbReference type="ARBA" id="ARBA00082544"/>
    </source>
</evidence>
<dbReference type="GO" id="GO:0016020">
    <property type="term" value="C:membrane"/>
    <property type="evidence" value="ECO:0007669"/>
    <property type="project" value="UniProtKB-SubCell"/>
</dbReference>
<evidence type="ECO:0000256" key="8">
    <source>
        <dbReference type="ARBA" id="ARBA00023136"/>
    </source>
</evidence>
<evidence type="ECO:0000256" key="12">
    <source>
        <dbReference type="RuleBase" id="RU000363"/>
    </source>
</evidence>
<sequence length="378" mass="41681">MPIHNGLLPREGLTADPIFRLIGRTALNPVVLLPLLLLAKFTKKGEDMTMLHPTAFSRIKTLFYAGLASWLSSYYSQGVVNNWTRDTYDWPKEIAVVTGGAGGIGGHVARLLVERGVKVAVLDIQAMTYEGGPNVYYFKCDLTSPADLAEVAKEVRAKVGEPTILVNNAGVARGKTILETSERDLKFTFDVNTFAHFHTVKEFLPFMVRKNHGMVVTVTSYAAWLSAPNMVDYSASKAASLAFHDGLSAELKTRYNAPKVRTIIVNQGYTKTKLFTGYDNPAPPFIVPNLEPESVADAICKQIFSGKSGQVITPLFGHFLQCLQGLPHWYSYGLRTKSQTIMTNFSGRQVVTDLDKHYEDREKGAETEGSTVLVPEAK</sequence>
<keyword evidence="8" id="KW-0472">Membrane</keyword>
<dbReference type="GO" id="GO:0052650">
    <property type="term" value="F:all-trans-retinol dehydrogenase (NADP+) activity"/>
    <property type="evidence" value="ECO:0007669"/>
    <property type="project" value="UniProtKB-ARBA"/>
</dbReference>
<evidence type="ECO:0000256" key="7">
    <source>
        <dbReference type="ARBA" id="ARBA00023098"/>
    </source>
</evidence>
<evidence type="ECO:0000256" key="6">
    <source>
        <dbReference type="ARBA" id="ARBA00023002"/>
    </source>
</evidence>
<organism evidence="14 15">
    <name type="scientific">Anthostomella pinea</name>
    <dbReference type="NCBI Taxonomy" id="933095"/>
    <lineage>
        <taxon>Eukaryota</taxon>
        <taxon>Fungi</taxon>
        <taxon>Dikarya</taxon>
        <taxon>Ascomycota</taxon>
        <taxon>Pezizomycotina</taxon>
        <taxon>Sordariomycetes</taxon>
        <taxon>Xylariomycetidae</taxon>
        <taxon>Xylariales</taxon>
        <taxon>Xylariaceae</taxon>
        <taxon>Anthostomella</taxon>
    </lineage>
</organism>
<protein>
    <recommendedName>
        <fullName evidence="10">Short-chain dehydrogenase/reductase 3</fullName>
    </recommendedName>
    <alternativeName>
        <fullName evidence="11">Retinal short-chain dehydrogenase/reductase 1</fullName>
    </alternativeName>
</protein>
<gene>
    <name evidence="14" type="ORF">KHLLAP_LOCUS2215</name>
</gene>
<dbReference type="PANTHER" id="PTHR24322">
    <property type="entry name" value="PKSB"/>
    <property type="match status" value="1"/>
</dbReference>
<keyword evidence="7" id="KW-0443">Lipid metabolism</keyword>
<dbReference type="EMBL" id="CAUWAG010000003">
    <property type="protein sequence ID" value="CAJ2501747.1"/>
    <property type="molecule type" value="Genomic_DNA"/>
</dbReference>
<dbReference type="InterPro" id="IPR036291">
    <property type="entry name" value="NAD(P)-bd_dom_sf"/>
</dbReference>